<comment type="caution">
    <text evidence="1">The sequence shown here is derived from an EMBL/GenBank/DDBJ whole genome shotgun (WGS) entry which is preliminary data.</text>
</comment>
<gene>
    <name evidence="1" type="ORF">PRZ48_014380</name>
</gene>
<evidence type="ECO:0000313" key="2">
    <source>
        <dbReference type="Proteomes" id="UP001305779"/>
    </source>
</evidence>
<protein>
    <recommendedName>
        <fullName evidence="3">Fungal N-terminal domain-containing protein</fullName>
    </recommendedName>
</protein>
<keyword evidence="2" id="KW-1185">Reference proteome</keyword>
<organism evidence="1 2">
    <name type="scientific">Zasmidium cellare</name>
    <name type="common">Wine cellar mold</name>
    <name type="synonym">Racodium cellare</name>
    <dbReference type="NCBI Taxonomy" id="395010"/>
    <lineage>
        <taxon>Eukaryota</taxon>
        <taxon>Fungi</taxon>
        <taxon>Dikarya</taxon>
        <taxon>Ascomycota</taxon>
        <taxon>Pezizomycotina</taxon>
        <taxon>Dothideomycetes</taxon>
        <taxon>Dothideomycetidae</taxon>
        <taxon>Mycosphaerellales</taxon>
        <taxon>Mycosphaerellaceae</taxon>
        <taxon>Zasmidium</taxon>
    </lineage>
</organism>
<dbReference type="EMBL" id="JAXOVC010000014">
    <property type="protein sequence ID" value="KAK4494082.1"/>
    <property type="molecule type" value="Genomic_DNA"/>
</dbReference>
<name>A0ABR0DY30_ZASCE</name>
<dbReference type="Proteomes" id="UP001305779">
    <property type="component" value="Unassembled WGS sequence"/>
</dbReference>
<evidence type="ECO:0000313" key="1">
    <source>
        <dbReference type="EMBL" id="KAK4494082.1"/>
    </source>
</evidence>
<evidence type="ECO:0008006" key="3">
    <source>
        <dbReference type="Google" id="ProtNLM"/>
    </source>
</evidence>
<proteinExistence type="predicted"/>
<reference evidence="1 2" key="1">
    <citation type="journal article" date="2023" name="G3 (Bethesda)">
        <title>A chromosome-level genome assembly of Zasmidium syzygii isolated from banana leaves.</title>
        <authorList>
            <person name="van Westerhoven A.C."/>
            <person name="Mehrabi R."/>
            <person name="Talebi R."/>
            <person name="Steentjes M.B.F."/>
            <person name="Corcolon B."/>
            <person name="Chong P.A."/>
            <person name="Kema G.H.J."/>
            <person name="Seidl M.F."/>
        </authorList>
    </citation>
    <scope>NUCLEOTIDE SEQUENCE [LARGE SCALE GENOMIC DNA]</scope>
    <source>
        <strain evidence="1 2">P124</strain>
    </source>
</reference>
<accession>A0ABR0DY30</accession>
<sequence>MAELFGLVSAGAGLASLAFQLGESAVKARRLCKAIQGAPGNLQQLADEMETFSIVLREVADQAKAHDSGDTDILVQCVRMCERTVTPIKATVSKLDSLIHRHSRFGMLKAAVEDKELSKLCFDLERAKMSLGIALQLYSQCQRAKDRELLLANYKLASEQSRLLQTHFDSTITLRTDPSASPPPYSATVVTEISLDDPNVADRRRRHSNSRATQLRLRLKPWFISTIWDLCICKSFAGWDFRLRTMNVVPDDAEIFYRCRDGDLDGVRRMFQDGLASPHDQSPSGYHSVLKDAMRSRNMEICRFVVESLDIDVVDVDDFHQSLSHYAWTSRFAGDRLNDSGSVDMYRLLIDHMDLTEDTFLQGQWWEWSRNLECMKLAQNAMLTPYMDLPWQTRFEHAMELAISEGHFTAEMFLQSLAGDPFEHRLATSKTATGLTVSHALAMAAGSRTLAQLEIGSWVDLARGYIASDDGLHVCQRTPCETTRLRTWIHLLKSVGVDLTLYGQKEANSWQKTIDNRGHGGVYAHEQVVEKWSFGPEPEHWSLIFRKVSYAQVYVALAAPNVPGPKTST</sequence>